<dbReference type="EMBL" id="AZHW01001723">
    <property type="protein sequence ID" value="ETW92032.1"/>
    <property type="molecule type" value="Genomic_DNA"/>
</dbReference>
<keyword evidence="2" id="KW-1185">Reference proteome</keyword>
<evidence type="ECO:0000313" key="1">
    <source>
        <dbReference type="EMBL" id="ETW92032.1"/>
    </source>
</evidence>
<name>W4L1X1_ENTF1</name>
<proteinExistence type="predicted"/>
<evidence type="ECO:0008006" key="3">
    <source>
        <dbReference type="Google" id="ProtNLM"/>
    </source>
</evidence>
<sequence>MITGIVNTNREAIIRLVATGPSGQQQETEAIIDTGFTGFLTLPPALIQTLDLPWLCRQPGVLADGSIELFDVYTVTIIWDGQPRTIEVEAADTDPLVGMSLLDRHSLHIDVLPGGRLS</sequence>
<dbReference type="AlphaFoldDB" id="W4L1X1"/>
<protein>
    <recommendedName>
        <fullName evidence="3">Clan AA aspartic protease</fullName>
    </recommendedName>
</protein>
<feature type="non-terminal residue" evidence="1">
    <location>
        <position position="118"/>
    </location>
</feature>
<dbReference type="NCBIfam" id="TIGR03698">
    <property type="entry name" value="clan_AA_DTGF"/>
    <property type="match status" value="1"/>
</dbReference>
<dbReference type="InterPro" id="IPR022274">
    <property type="entry name" value="Peptidase_asp_AF0612"/>
</dbReference>
<gene>
    <name evidence="1" type="ORF">ETSY1_45555</name>
</gene>
<organism evidence="1 2">
    <name type="scientific">Entotheonella factor</name>
    <dbReference type="NCBI Taxonomy" id="1429438"/>
    <lineage>
        <taxon>Bacteria</taxon>
        <taxon>Pseudomonadati</taxon>
        <taxon>Nitrospinota/Tectimicrobiota group</taxon>
        <taxon>Candidatus Tectimicrobiota</taxon>
        <taxon>Candidatus Entotheonellia</taxon>
        <taxon>Candidatus Entotheonellales</taxon>
        <taxon>Candidatus Entotheonellaceae</taxon>
        <taxon>Candidatus Entotheonella</taxon>
    </lineage>
</organism>
<dbReference type="Proteomes" id="UP000019141">
    <property type="component" value="Unassembled WGS sequence"/>
</dbReference>
<comment type="caution">
    <text evidence="1">The sequence shown here is derived from an EMBL/GenBank/DDBJ whole genome shotgun (WGS) entry which is preliminary data.</text>
</comment>
<evidence type="ECO:0000313" key="2">
    <source>
        <dbReference type="Proteomes" id="UP000019141"/>
    </source>
</evidence>
<reference evidence="1 2" key="1">
    <citation type="journal article" date="2014" name="Nature">
        <title>An environmental bacterial taxon with a large and distinct metabolic repertoire.</title>
        <authorList>
            <person name="Wilson M.C."/>
            <person name="Mori T."/>
            <person name="Ruckert C."/>
            <person name="Uria A.R."/>
            <person name="Helf M.J."/>
            <person name="Takada K."/>
            <person name="Gernert C."/>
            <person name="Steffens U.A."/>
            <person name="Heycke N."/>
            <person name="Schmitt S."/>
            <person name="Rinke C."/>
            <person name="Helfrich E.J."/>
            <person name="Brachmann A.O."/>
            <person name="Gurgui C."/>
            <person name="Wakimoto T."/>
            <person name="Kracht M."/>
            <person name="Crusemann M."/>
            <person name="Hentschel U."/>
            <person name="Abe I."/>
            <person name="Matsunaga S."/>
            <person name="Kalinowski J."/>
            <person name="Takeyama H."/>
            <person name="Piel J."/>
        </authorList>
    </citation>
    <scope>NUCLEOTIDE SEQUENCE [LARGE SCALE GENOMIC DNA]</scope>
    <source>
        <strain evidence="2">TSY1</strain>
    </source>
</reference>
<dbReference type="HOGENOM" id="CLU_149987_0_0_7"/>
<accession>W4L1X1</accession>